<feature type="region of interest" description="Disordered" evidence="5">
    <location>
        <begin position="74"/>
        <end position="168"/>
    </location>
</feature>
<dbReference type="PANTHER" id="PTHR37534">
    <property type="entry name" value="TRANSCRIPTIONAL ACTIVATOR PROTEIN UGA3"/>
    <property type="match status" value="1"/>
</dbReference>
<dbReference type="GO" id="GO:0000981">
    <property type="term" value="F:DNA-binding transcription factor activity, RNA polymerase II-specific"/>
    <property type="evidence" value="ECO:0007669"/>
    <property type="project" value="InterPro"/>
</dbReference>
<dbReference type="InterPro" id="IPR001138">
    <property type="entry name" value="Zn2Cys6_DnaBD"/>
</dbReference>
<dbReference type="HOGENOM" id="CLU_008719_6_1_1"/>
<evidence type="ECO:0000256" key="4">
    <source>
        <dbReference type="ARBA" id="ARBA00023242"/>
    </source>
</evidence>
<dbReference type="InterPro" id="IPR036864">
    <property type="entry name" value="Zn2-C6_fun-type_DNA-bd_sf"/>
</dbReference>
<dbReference type="OMA" id="SHIWHAQ"/>
<protein>
    <recommendedName>
        <fullName evidence="6">Zn(2)-C6 fungal-type domain-containing protein</fullName>
    </recommendedName>
</protein>
<dbReference type="EMBL" id="CH476605">
    <property type="protein sequence ID" value="EAU31417.1"/>
    <property type="molecule type" value="Genomic_DNA"/>
</dbReference>
<reference evidence="8" key="1">
    <citation type="submission" date="2005-09" db="EMBL/GenBank/DDBJ databases">
        <title>Annotation of the Aspergillus terreus NIH2624 genome.</title>
        <authorList>
            <person name="Birren B.W."/>
            <person name="Lander E.S."/>
            <person name="Galagan J.E."/>
            <person name="Nusbaum C."/>
            <person name="Devon K."/>
            <person name="Henn M."/>
            <person name="Ma L.-J."/>
            <person name="Jaffe D.B."/>
            <person name="Butler J."/>
            <person name="Alvarez P."/>
            <person name="Gnerre S."/>
            <person name="Grabherr M."/>
            <person name="Kleber M."/>
            <person name="Mauceli E.W."/>
            <person name="Brockman W."/>
            <person name="Rounsley S."/>
            <person name="Young S.K."/>
            <person name="LaButti K."/>
            <person name="Pushparaj V."/>
            <person name="DeCaprio D."/>
            <person name="Crawford M."/>
            <person name="Koehrsen M."/>
            <person name="Engels R."/>
            <person name="Montgomery P."/>
            <person name="Pearson M."/>
            <person name="Howarth C."/>
            <person name="Larson L."/>
            <person name="Luoma S."/>
            <person name="White J."/>
            <person name="Alvarado L."/>
            <person name="Kodira C.D."/>
            <person name="Zeng Q."/>
            <person name="Oleary S."/>
            <person name="Yandava C."/>
            <person name="Denning D.W."/>
            <person name="Nierman W.C."/>
            <person name="Milne T."/>
            <person name="Madden K."/>
        </authorList>
    </citation>
    <scope>NUCLEOTIDE SEQUENCE [LARGE SCALE GENOMIC DNA]</scope>
    <source>
        <strain evidence="8">NIH 2624 / FGSC A1156</strain>
    </source>
</reference>
<dbReference type="VEuPathDB" id="FungiDB:ATEG_08244"/>
<evidence type="ECO:0000313" key="8">
    <source>
        <dbReference type="Proteomes" id="UP000007963"/>
    </source>
</evidence>
<dbReference type="GO" id="GO:0008270">
    <property type="term" value="F:zinc ion binding"/>
    <property type="evidence" value="ECO:0007669"/>
    <property type="project" value="InterPro"/>
</dbReference>
<dbReference type="eggNOG" id="ENOG502SNQ5">
    <property type="taxonomic scope" value="Eukaryota"/>
</dbReference>
<sequence>MPRRPTPAEKQRVRTGCLTCRRRRRKCDEGKPRCANCEVKGFACKYRTDLAFVSPQSARGTPATTRQYSRITFVDDSPAAAKGRKCQREDSGSANPDDLAEGDVDLLSDTVLPDASETPTAPLDRYHDSLSLRRAPDPSQGRTHPIQDCLDVAPGSQSSQRGPIPENSNTEIDLLRHFRYHIGPWIDLGDPDCALGVQTVLLSRTHRPLQAAILALSSSQRALLAQSQRDEDTVRSRHFRKAAEEILVLPGLTGHAGRALILIQELLPLGLLQWRDYLTPQLGPFGKTLPSPTSLSEALGDAVFWFLFRLDIASSIATSEPPIIPFRHFLNRDGLPIHPPQMQHQTLSINRVYKHALCLLGHGLALIYGDPSVSTPEAGRSESTSFPTLQQSQFLSQWTFLWTDCQKWYSERPIDAQQIVDIRSEEADQIDPEHKSSFPILIYPTPMALAANAVYHVTSFLLLTHKPRLLKALPGPRYLTSHIWHAQCIAGIAASNDSPEQWDPVFVASILLVARGMTHVSQHTVLLDRLRKITSTTGINLTREIEELQSVWKVARYDAEWDEQDCI</sequence>
<dbReference type="Pfam" id="PF00172">
    <property type="entry name" value="Zn_clus"/>
    <property type="match status" value="1"/>
</dbReference>
<dbReference type="PROSITE" id="PS00463">
    <property type="entry name" value="ZN2_CY6_FUNGAL_1"/>
    <property type="match status" value="1"/>
</dbReference>
<dbReference type="Proteomes" id="UP000007963">
    <property type="component" value="Unassembled WGS sequence"/>
</dbReference>
<dbReference type="PROSITE" id="PS50048">
    <property type="entry name" value="ZN2_CY6_FUNGAL_2"/>
    <property type="match status" value="1"/>
</dbReference>
<evidence type="ECO:0000313" key="7">
    <source>
        <dbReference type="EMBL" id="EAU31417.1"/>
    </source>
</evidence>
<evidence type="ECO:0000256" key="2">
    <source>
        <dbReference type="ARBA" id="ARBA00023125"/>
    </source>
</evidence>
<dbReference type="STRING" id="341663.Q0CDJ0"/>
<feature type="compositionally biased region" description="Basic and acidic residues" evidence="5">
    <location>
        <begin position="124"/>
        <end position="136"/>
    </location>
</feature>
<evidence type="ECO:0000256" key="5">
    <source>
        <dbReference type="SAM" id="MobiDB-lite"/>
    </source>
</evidence>
<evidence type="ECO:0000256" key="3">
    <source>
        <dbReference type="ARBA" id="ARBA00023163"/>
    </source>
</evidence>
<dbReference type="CDD" id="cd00067">
    <property type="entry name" value="GAL4"/>
    <property type="match status" value="1"/>
</dbReference>
<dbReference type="RefSeq" id="XP_001216865.1">
    <property type="nucleotide sequence ID" value="XM_001216865.1"/>
</dbReference>
<feature type="compositionally biased region" description="Polar residues" evidence="5">
    <location>
        <begin position="155"/>
        <end position="168"/>
    </location>
</feature>
<dbReference type="GeneID" id="4353363"/>
<evidence type="ECO:0000256" key="1">
    <source>
        <dbReference type="ARBA" id="ARBA00023015"/>
    </source>
</evidence>
<dbReference type="PANTHER" id="PTHR37534:SF4">
    <property type="entry name" value="ZN(II)2CYS6 TRANSCRIPTION FACTOR (EUROFUNG)"/>
    <property type="match status" value="1"/>
</dbReference>
<gene>
    <name evidence="7" type="ORF">ATEG_08244</name>
</gene>
<organism evidence="7 8">
    <name type="scientific">Aspergillus terreus (strain NIH 2624 / FGSC A1156)</name>
    <dbReference type="NCBI Taxonomy" id="341663"/>
    <lineage>
        <taxon>Eukaryota</taxon>
        <taxon>Fungi</taxon>
        <taxon>Dikarya</taxon>
        <taxon>Ascomycota</taxon>
        <taxon>Pezizomycotina</taxon>
        <taxon>Eurotiomycetes</taxon>
        <taxon>Eurotiomycetidae</taxon>
        <taxon>Eurotiales</taxon>
        <taxon>Aspergillaceae</taxon>
        <taxon>Aspergillus</taxon>
        <taxon>Aspergillus subgen. Circumdati</taxon>
    </lineage>
</organism>
<dbReference type="Gene3D" id="4.10.240.10">
    <property type="entry name" value="Zn(2)-C6 fungal-type DNA-binding domain"/>
    <property type="match status" value="1"/>
</dbReference>
<dbReference type="AlphaFoldDB" id="Q0CDJ0"/>
<name>Q0CDJ0_ASPTN</name>
<proteinExistence type="predicted"/>
<dbReference type="GO" id="GO:0045944">
    <property type="term" value="P:positive regulation of transcription by RNA polymerase II"/>
    <property type="evidence" value="ECO:0007669"/>
    <property type="project" value="TreeGrafter"/>
</dbReference>
<keyword evidence="3" id="KW-0804">Transcription</keyword>
<keyword evidence="2" id="KW-0238">DNA-binding</keyword>
<keyword evidence="4" id="KW-0539">Nucleus</keyword>
<dbReference type="OrthoDB" id="5419315at2759"/>
<accession>Q0CDJ0</accession>
<keyword evidence="1" id="KW-0805">Transcription regulation</keyword>
<dbReference type="GO" id="GO:0005634">
    <property type="term" value="C:nucleus"/>
    <property type="evidence" value="ECO:0007669"/>
    <property type="project" value="TreeGrafter"/>
</dbReference>
<dbReference type="SUPFAM" id="SSF57701">
    <property type="entry name" value="Zn2/Cys6 DNA-binding domain"/>
    <property type="match status" value="1"/>
</dbReference>
<evidence type="ECO:0000259" key="6">
    <source>
        <dbReference type="PROSITE" id="PS50048"/>
    </source>
</evidence>
<feature type="domain" description="Zn(2)-C6 fungal-type" evidence="6">
    <location>
        <begin position="16"/>
        <end position="46"/>
    </location>
</feature>
<dbReference type="SMART" id="SM00066">
    <property type="entry name" value="GAL4"/>
    <property type="match status" value="1"/>
</dbReference>
<dbReference type="GO" id="GO:0000976">
    <property type="term" value="F:transcription cis-regulatory region binding"/>
    <property type="evidence" value="ECO:0007669"/>
    <property type="project" value="TreeGrafter"/>
</dbReference>